<dbReference type="GeneID" id="20215858"/>
<dbReference type="FunCoup" id="T1G460">
    <property type="interactions" value="21"/>
</dbReference>
<dbReference type="KEGG" id="hro:HELRODRAFT_80823"/>
<dbReference type="InterPro" id="IPR002181">
    <property type="entry name" value="Fibrinogen_a/b/g_C_dom"/>
</dbReference>
<evidence type="ECO:0000313" key="8">
    <source>
        <dbReference type="EMBL" id="ESO03000.1"/>
    </source>
</evidence>
<dbReference type="InterPro" id="IPR020837">
    <property type="entry name" value="Fibrinogen_CS"/>
</dbReference>
<dbReference type="OrthoDB" id="7735550at2759"/>
<name>T1G460_HELRO</name>
<evidence type="ECO:0000313" key="9">
    <source>
        <dbReference type="EnsemblMetazoa" id="HelroP80823"/>
    </source>
</evidence>
<keyword evidence="5" id="KW-1015">Disulfide bond</keyword>
<dbReference type="EMBL" id="KB096676">
    <property type="protein sequence ID" value="ESO03000.1"/>
    <property type="molecule type" value="Genomic_DNA"/>
</dbReference>
<comment type="subcellular location">
    <subcellularLocation>
        <location evidence="1">Secreted</location>
    </subcellularLocation>
</comment>
<dbReference type="RefSeq" id="XP_009018693.1">
    <property type="nucleotide sequence ID" value="XM_009020445.1"/>
</dbReference>
<evidence type="ECO:0000256" key="3">
    <source>
        <dbReference type="ARBA" id="ARBA00022729"/>
    </source>
</evidence>
<organism evidence="9 10">
    <name type="scientific">Helobdella robusta</name>
    <name type="common">Californian leech</name>
    <dbReference type="NCBI Taxonomy" id="6412"/>
    <lineage>
        <taxon>Eukaryota</taxon>
        <taxon>Metazoa</taxon>
        <taxon>Spiralia</taxon>
        <taxon>Lophotrochozoa</taxon>
        <taxon>Annelida</taxon>
        <taxon>Clitellata</taxon>
        <taxon>Hirudinea</taxon>
        <taxon>Rhynchobdellida</taxon>
        <taxon>Glossiphoniidae</taxon>
        <taxon>Helobdella</taxon>
    </lineage>
</organism>
<dbReference type="SMART" id="SM00186">
    <property type="entry name" value="FBG"/>
    <property type="match status" value="1"/>
</dbReference>
<dbReference type="InterPro" id="IPR036056">
    <property type="entry name" value="Fibrinogen-like_C"/>
</dbReference>
<evidence type="ECO:0000256" key="2">
    <source>
        <dbReference type="ARBA" id="ARBA00022525"/>
    </source>
</evidence>
<proteinExistence type="predicted"/>
<dbReference type="EMBL" id="AMQM01004744">
    <property type="status" value="NOT_ANNOTATED_CDS"/>
    <property type="molecule type" value="Genomic_DNA"/>
</dbReference>
<dbReference type="SUPFAM" id="SSF56496">
    <property type="entry name" value="Fibrinogen C-terminal domain-like"/>
    <property type="match status" value="1"/>
</dbReference>
<keyword evidence="3" id="KW-0732">Signal</keyword>
<dbReference type="CTD" id="20215858"/>
<evidence type="ECO:0000256" key="4">
    <source>
        <dbReference type="ARBA" id="ARBA00023054"/>
    </source>
</evidence>
<dbReference type="InterPro" id="IPR014716">
    <property type="entry name" value="Fibrinogen_a/b/g_C_1"/>
</dbReference>
<dbReference type="GO" id="GO:0005615">
    <property type="term" value="C:extracellular space"/>
    <property type="evidence" value="ECO:0000318"/>
    <property type="project" value="GO_Central"/>
</dbReference>
<keyword evidence="2" id="KW-0964">Secreted</keyword>
<protein>
    <recommendedName>
        <fullName evidence="7">Fibrinogen C-terminal domain-containing protein</fullName>
    </recommendedName>
</protein>
<dbReference type="Pfam" id="PF00147">
    <property type="entry name" value="Fibrinogen_C"/>
    <property type="match status" value="1"/>
</dbReference>
<dbReference type="OMA" id="DAYSSTH"/>
<evidence type="ECO:0000256" key="6">
    <source>
        <dbReference type="ARBA" id="ARBA00023180"/>
    </source>
</evidence>
<accession>T1G460</accession>
<evidence type="ECO:0000256" key="1">
    <source>
        <dbReference type="ARBA" id="ARBA00004613"/>
    </source>
</evidence>
<keyword evidence="4" id="KW-0175">Coiled coil</keyword>
<reference evidence="9" key="3">
    <citation type="submission" date="2015-06" db="UniProtKB">
        <authorList>
            <consortium name="EnsemblMetazoa"/>
        </authorList>
    </citation>
    <scope>IDENTIFICATION</scope>
</reference>
<reference evidence="8 10" key="2">
    <citation type="journal article" date="2013" name="Nature">
        <title>Insights into bilaterian evolution from three spiralian genomes.</title>
        <authorList>
            <person name="Simakov O."/>
            <person name="Marletaz F."/>
            <person name="Cho S.J."/>
            <person name="Edsinger-Gonzales E."/>
            <person name="Havlak P."/>
            <person name="Hellsten U."/>
            <person name="Kuo D.H."/>
            <person name="Larsson T."/>
            <person name="Lv J."/>
            <person name="Arendt D."/>
            <person name="Savage R."/>
            <person name="Osoegawa K."/>
            <person name="de Jong P."/>
            <person name="Grimwood J."/>
            <person name="Chapman J.A."/>
            <person name="Shapiro H."/>
            <person name="Aerts A."/>
            <person name="Otillar R.P."/>
            <person name="Terry A.Y."/>
            <person name="Boore J.L."/>
            <person name="Grigoriev I.V."/>
            <person name="Lindberg D.R."/>
            <person name="Seaver E.C."/>
            <person name="Weisblat D.A."/>
            <person name="Putnam N.H."/>
            <person name="Rokhsar D.S."/>
        </authorList>
    </citation>
    <scope>NUCLEOTIDE SEQUENCE</scope>
</reference>
<evidence type="ECO:0000259" key="7">
    <source>
        <dbReference type="PROSITE" id="PS51406"/>
    </source>
</evidence>
<gene>
    <name evidence="9" type="primary">20215858</name>
    <name evidence="8" type="ORF">HELRODRAFT_80823</name>
</gene>
<reference evidence="10" key="1">
    <citation type="submission" date="2012-12" db="EMBL/GenBank/DDBJ databases">
        <authorList>
            <person name="Hellsten U."/>
            <person name="Grimwood J."/>
            <person name="Chapman J.A."/>
            <person name="Shapiro H."/>
            <person name="Aerts A."/>
            <person name="Otillar R.P."/>
            <person name="Terry A.Y."/>
            <person name="Boore J.L."/>
            <person name="Simakov O."/>
            <person name="Marletaz F."/>
            <person name="Cho S.-J."/>
            <person name="Edsinger-Gonzales E."/>
            <person name="Havlak P."/>
            <person name="Kuo D.-H."/>
            <person name="Larsson T."/>
            <person name="Lv J."/>
            <person name="Arendt D."/>
            <person name="Savage R."/>
            <person name="Osoegawa K."/>
            <person name="de Jong P."/>
            <person name="Lindberg D.R."/>
            <person name="Seaver E.C."/>
            <person name="Weisblat D.A."/>
            <person name="Putnam N.H."/>
            <person name="Grigoriev I.V."/>
            <person name="Rokhsar D.S."/>
        </authorList>
    </citation>
    <scope>NUCLEOTIDE SEQUENCE</scope>
</reference>
<dbReference type="EnsemblMetazoa" id="HelroT80823">
    <property type="protein sequence ID" value="HelroP80823"/>
    <property type="gene ID" value="HelroG80823"/>
</dbReference>
<evidence type="ECO:0000313" key="10">
    <source>
        <dbReference type="Proteomes" id="UP000015101"/>
    </source>
</evidence>
<dbReference type="InterPro" id="IPR037579">
    <property type="entry name" value="FIB_ANG-like"/>
</dbReference>
<dbReference type="Proteomes" id="UP000015101">
    <property type="component" value="Unassembled WGS sequence"/>
</dbReference>
<dbReference type="PANTHER" id="PTHR47221:SF6">
    <property type="entry name" value="FIBRINOGEN ALPHA CHAIN"/>
    <property type="match status" value="1"/>
</dbReference>
<dbReference type="FunFam" id="3.90.215.10:FF:000001">
    <property type="entry name" value="Tenascin isoform 1"/>
    <property type="match status" value="1"/>
</dbReference>
<keyword evidence="10" id="KW-1185">Reference proteome</keyword>
<keyword evidence="6" id="KW-0325">Glycoprotein</keyword>
<sequence>DCSEVRSNGFTTSSVYKITIGKNALLEVFCEIDRENGWTVIQRRIDGSTNFNRKWKDYKQGFGNLFGEFWLGNENIHLITRRRKYEMYIEMKDFDNNIWFANYGYFQLDSSSNKYKITVRDYKGTSGDSMSYNDQMYFSTSDFDNDHDMKNCASEKKSGWWFQSCSFSNLNGIYHIENNSMMSEMQTPDGISWYTIFESEYYSLKNVVMKIKPSNEG</sequence>
<dbReference type="InParanoid" id="T1G460"/>
<dbReference type="CDD" id="cd00087">
    <property type="entry name" value="FReD"/>
    <property type="match status" value="1"/>
</dbReference>
<dbReference type="eggNOG" id="KOG2579">
    <property type="taxonomic scope" value="Eukaryota"/>
</dbReference>
<feature type="domain" description="Fibrinogen C-terminal" evidence="7">
    <location>
        <begin position="1"/>
        <end position="215"/>
    </location>
</feature>
<dbReference type="PROSITE" id="PS51406">
    <property type="entry name" value="FIBRINOGEN_C_2"/>
    <property type="match status" value="1"/>
</dbReference>
<dbReference type="AlphaFoldDB" id="T1G460"/>
<dbReference type="Gene3D" id="3.90.215.10">
    <property type="entry name" value="Gamma Fibrinogen, chain A, domain 1"/>
    <property type="match status" value="1"/>
</dbReference>
<dbReference type="PROSITE" id="PS00514">
    <property type="entry name" value="FIBRINOGEN_C_1"/>
    <property type="match status" value="1"/>
</dbReference>
<dbReference type="PANTHER" id="PTHR47221">
    <property type="entry name" value="FIBRINOGEN ALPHA CHAIN"/>
    <property type="match status" value="1"/>
</dbReference>
<evidence type="ECO:0000256" key="5">
    <source>
        <dbReference type="ARBA" id="ARBA00023157"/>
    </source>
</evidence>
<dbReference type="HOGENOM" id="CLU_038628_6_2_1"/>